<feature type="binding site" evidence="10">
    <location>
        <position position="78"/>
    </location>
    <ligand>
        <name>Na(+)</name>
        <dbReference type="ChEBI" id="CHEBI:29101"/>
        <note>structural</note>
    </ligand>
</feature>
<feature type="transmembrane region" description="Helical" evidence="10">
    <location>
        <begin position="67"/>
        <end position="85"/>
    </location>
</feature>
<keyword evidence="10" id="KW-0915">Sodium</keyword>
<dbReference type="AlphaFoldDB" id="A0A0S7BK62"/>
<keyword evidence="4 10" id="KW-1133">Transmembrane helix</keyword>
<evidence type="ECO:0000256" key="9">
    <source>
        <dbReference type="ARBA" id="ARBA00049940"/>
    </source>
</evidence>
<dbReference type="STRING" id="1678840.ATC1_13712"/>
<accession>A0A0S7BK62</accession>
<dbReference type="GO" id="GO:0046872">
    <property type="term" value="F:metal ion binding"/>
    <property type="evidence" value="ECO:0007669"/>
    <property type="project" value="UniProtKB-KW"/>
</dbReference>
<keyword evidence="10" id="KW-0406">Ion transport</keyword>
<protein>
    <recommendedName>
        <fullName evidence="10">Fluoride-specific ion channel FluC</fullName>
    </recommendedName>
</protein>
<evidence type="ECO:0000313" key="12">
    <source>
        <dbReference type="Proteomes" id="UP000053370"/>
    </source>
</evidence>
<evidence type="ECO:0000256" key="7">
    <source>
        <dbReference type="ARBA" id="ARBA00035120"/>
    </source>
</evidence>
<dbReference type="PANTHER" id="PTHR28259:SF1">
    <property type="entry name" value="FLUORIDE EXPORT PROTEIN 1-RELATED"/>
    <property type="match status" value="1"/>
</dbReference>
<feature type="transmembrane region" description="Helical" evidence="10">
    <location>
        <begin position="97"/>
        <end position="121"/>
    </location>
</feature>
<keyword evidence="6 10" id="KW-0407">Ion channel</keyword>
<evidence type="ECO:0000256" key="10">
    <source>
        <dbReference type="HAMAP-Rule" id="MF_00454"/>
    </source>
</evidence>
<evidence type="ECO:0000256" key="1">
    <source>
        <dbReference type="ARBA" id="ARBA00004651"/>
    </source>
</evidence>
<dbReference type="InterPro" id="IPR003691">
    <property type="entry name" value="FluC"/>
</dbReference>
<name>A0A0S7BK62_9CHLR</name>
<dbReference type="Pfam" id="PF02537">
    <property type="entry name" value="CRCB"/>
    <property type="match status" value="1"/>
</dbReference>
<feature type="transmembrane region" description="Helical" evidence="10">
    <location>
        <begin position="33"/>
        <end position="55"/>
    </location>
</feature>
<comment type="similarity">
    <text evidence="7 10">Belongs to the fluoride channel Fluc/FEX (TC 1.A.43) family.</text>
</comment>
<dbReference type="EMBL" id="DF968181">
    <property type="protein sequence ID" value="GAP40733.1"/>
    <property type="molecule type" value="Genomic_DNA"/>
</dbReference>
<sequence>MKDFIMIAIGAVFGANARYWIGSWAAQKFGIGFPFGTLLINFSGSLLLGFFITIATERFSLDPQWRLLISVGFFGAYTTFSTFTLDSIQLLIKGQWFYGLFNLFGSTMLGVLAAGVGIWLAKNV</sequence>
<comment type="activity regulation">
    <text evidence="10">Na(+) is not transported, but it plays an essential structural role and its presence is essential for fluoride channel function.</text>
</comment>
<evidence type="ECO:0000256" key="3">
    <source>
        <dbReference type="ARBA" id="ARBA00022692"/>
    </source>
</evidence>
<dbReference type="GO" id="GO:0005886">
    <property type="term" value="C:plasma membrane"/>
    <property type="evidence" value="ECO:0007669"/>
    <property type="project" value="UniProtKB-SubCell"/>
</dbReference>
<dbReference type="NCBIfam" id="TIGR00494">
    <property type="entry name" value="crcB"/>
    <property type="match status" value="1"/>
</dbReference>
<evidence type="ECO:0000256" key="8">
    <source>
        <dbReference type="ARBA" id="ARBA00035585"/>
    </source>
</evidence>
<evidence type="ECO:0000256" key="6">
    <source>
        <dbReference type="ARBA" id="ARBA00023303"/>
    </source>
</evidence>
<feature type="binding site" evidence="10">
    <location>
        <position position="75"/>
    </location>
    <ligand>
        <name>Na(+)</name>
        <dbReference type="ChEBI" id="CHEBI:29101"/>
        <note>structural</note>
    </ligand>
</feature>
<keyword evidence="2 10" id="KW-1003">Cell membrane</keyword>
<proteinExistence type="inferred from homology"/>
<dbReference type="HAMAP" id="MF_00454">
    <property type="entry name" value="FluC"/>
    <property type="match status" value="1"/>
</dbReference>
<reference evidence="11" key="1">
    <citation type="journal article" date="2015" name="Genome Announc.">
        <title>Draft Genome Sequence of Anaerolineae Strain TC1, a Novel Isolate from a Methanogenic Wastewater Treatment System.</title>
        <authorList>
            <person name="Matsuura N."/>
            <person name="Tourlousse D.M."/>
            <person name="Sun L."/>
            <person name="Toyonaga M."/>
            <person name="Kuroda K."/>
            <person name="Ohashi A."/>
            <person name="Cruz R."/>
            <person name="Yamaguchi T."/>
            <person name="Sekiguchi Y."/>
        </authorList>
    </citation>
    <scope>NUCLEOTIDE SEQUENCE [LARGE SCALE GENOMIC DNA]</scope>
    <source>
        <strain evidence="11">TC1</strain>
    </source>
</reference>
<dbReference type="OrthoDB" id="9815830at2"/>
<dbReference type="PANTHER" id="PTHR28259">
    <property type="entry name" value="FLUORIDE EXPORT PROTEIN 1-RELATED"/>
    <property type="match status" value="1"/>
</dbReference>
<comment type="subcellular location">
    <subcellularLocation>
        <location evidence="1 10">Cell membrane</location>
        <topology evidence="1 10">Multi-pass membrane protein</topology>
    </subcellularLocation>
</comment>
<dbReference type="GO" id="GO:0062054">
    <property type="term" value="F:fluoride channel activity"/>
    <property type="evidence" value="ECO:0007669"/>
    <property type="project" value="UniProtKB-UniRule"/>
</dbReference>
<evidence type="ECO:0000256" key="2">
    <source>
        <dbReference type="ARBA" id="ARBA00022475"/>
    </source>
</evidence>
<comment type="catalytic activity">
    <reaction evidence="8">
        <text>fluoride(in) = fluoride(out)</text>
        <dbReference type="Rhea" id="RHEA:76159"/>
        <dbReference type="ChEBI" id="CHEBI:17051"/>
    </reaction>
    <physiologicalReaction direction="left-to-right" evidence="8">
        <dbReference type="Rhea" id="RHEA:76160"/>
    </physiologicalReaction>
</comment>
<keyword evidence="10" id="KW-0813">Transport</keyword>
<dbReference type="RefSeq" id="WP_062280507.1">
    <property type="nucleotide sequence ID" value="NZ_DF968181.1"/>
</dbReference>
<gene>
    <name evidence="10" type="primary">fluC</name>
    <name evidence="10" type="synonym">crcB</name>
    <name evidence="11" type="ORF">ATC1_13712</name>
</gene>
<keyword evidence="3 10" id="KW-0812">Transmembrane</keyword>
<evidence type="ECO:0000313" key="11">
    <source>
        <dbReference type="EMBL" id="GAP40733.1"/>
    </source>
</evidence>
<evidence type="ECO:0000256" key="4">
    <source>
        <dbReference type="ARBA" id="ARBA00022989"/>
    </source>
</evidence>
<evidence type="ECO:0000256" key="5">
    <source>
        <dbReference type="ARBA" id="ARBA00023136"/>
    </source>
</evidence>
<organism evidence="11">
    <name type="scientific">Flexilinea flocculi</name>
    <dbReference type="NCBI Taxonomy" id="1678840"/>
    <lineage>
        <taxon>Bacteria</taxon>
        <taxon>Bacillati</taxon>
        <taxon>Chloroflexota</taxon>
        <taxon>Anaerolineae</taxon>
        <taxon>Anaerolineales</taxon>
        <taxon>Anaerolineaceae</taxon>
        <taxon>Flexilinea</taxon>
    </lineage>
</organism>
<keyword evidence="10" id="KW-0479">Metal-binding</keyword>
<keyword evidence="12" id="KW-1185">Reference proteome</keyword>
<comment type="function">
    <text evidence="9 10">Fluoride-specific ion channel. Important for reducing fluoride concentration in the cell, thus reducing its toxicity.</text>
</comment>
<keyword evidence="5 10" id="KW-0472">Membrane</keyword>
<dbReference type="Proteomes" id="UP000053370">
    <property type="component" value="Unassembled WGS sequence"/>
</dbReference>
<dbReference type="GO" id="GO:0140114">
    <property type="term" value="P:cellular detoxification of fluoride"/>
    <property type="evidence" value="ECO:0007669"/>
    <property type="project" value="UniProtKB-UniRule"/>
</dbReference>